<dbReference type="NCBIfam" id="TIGR03914">
    <property type="entry name" value="UDG_fam_dom"/>
    <property type="match status" value="1"/>
</dbReference>
<dbReference type="OrthoDB" id="5290748at2"/>
<dbReference type="InterPro" id="IPR025404">
    <property type="entry name" value="DUF4130"/>
</dbReference>
<name>A0A3R8S3M1_9BURK</name>
<proteinExistence type="inferred from homology"/>
<dbReference type="GO" id="GO:0006281">
    <property type="term" value="P:DNA repair"/>
    <property type="evidence" value="ECO:0007669"/>
    <property type="project" value="UniProtKB-KW"/>
</dbReference>
<dbReference type="InterPro" id="IPR005122">
    <property type="entry name" value="Uracil-DNA_glycosylase-like"/>
</dbReference>
<dbReference type="EMBL" id="RSED01000006">
    <property type="protein sequence ID" value="RRS04704.1"/>
    <property type="molecule type" value="Genomic_DNA"/>
</dbReference>
<dbReference type="SMART" id="SM00986">
    <property type="entry name" value="UDG"/>
    <property type="match status" value="1"/>
</dbReference>
<evidence type="ECO:0000256" key="5">
    <source>
        <dbReference type="ARBA" id="ARBA00022763"/>
    </source>
</evidence>
<evidence type="ECO:0000256" key="3">
    <source>
        <dbReference type="ARBA" id="ARBA00022485"/>
    </source>
</evidence>
<keyword evidence="9" id="KW-0234">DNA repair</keyword>
<keyword evidence="4" id="KW-0479">Metal-binding</keyword>
<evidence type="ECO:0000256" key="4">
    <source>
        <dbReference type="ARBA" id="ARBA00022723"/>
    </source>
</evidence>
<keyword evidence="3" id="KW-0004">4Fe-4S</keyword>
<evidence type="ECO:0000256" key="7">
    <source>
        <dbReference type="ARBA" id="ARBA00023004"/>
    </source>
</evidence>
<dbReference type="PANTHER" id="PTHR33693">
    <property type="entry name" value="TYPE-5 URACIL-DNA GLYCOSYLASE"/>
    <property type="match status" value="1"/>
</dbReference>
<dbReference type="GO" id="GO:0097506">
    <property type="term" value="F:deaminated base DNA N-glycosylase activity"/>
    <property type="evidence" value="ECO:0007669"/>
    <property type="project" value="UniProtKB-ARBA"/>
</dbReference>
<dbReference type="SMART" id="SM00987">
    <property type="entry name" value="UreE_C"/>
    <property type="match status" value="1"/>
</dbReference>
<dbReference type="RefSeq" id="WP_125243078.1">
    <property type="nucleotide sequence ID" value="NZ_RSED01000006.1"/>
</dbReference>
<dbReference type="InterPro" id="IPR036895">
    <property type="entry name" value="Uracil-DNA_glycosylase-like_sf"/>
</dbReference>
<evidence type="ECO:0000313" key="11">
    <source>
        <dbReference type="EMBL" id="RRS04704.1"/>
    </source>
</evidence>
<evidence type="ECO:0000256" key="2">
    <source>
        <dbReference type="ARBA" id="ARBA00019403"/>
    </source>
</evidence>
<evidence type="ECO:0000256" key="8">
    <source>
        <dbReference type="ARBA" id="ARBA00023014"/>
    </source>
</evidence>
<dbReference type="Gene3D" id="3.40.470.10">
    <property type="entry name" value="Uracil-DNA glycosylase-like domain"/>
    <property type="match status" value="1"/>
</dbReference>
<evidence type="ECO:0000256" key="6">
    <source>
        <dbReference type="ARBA" id="ARBA00022801"/>
    </source>
</evidence>
<dbReference type="Pfam" id="PF03167">
    <property type="entry name" value="UDG"/>
    <property type="match status" value="1"/>
</dbReference>
<dbReference type="AlphaFoldDB" id="A0A3R8S3M1"/>
<evidence type="ECO:0000313" key="12">
    <source>
        <dbReference type="Proteomes" id="UP000269265"/>
    </source>
</evidence>
<comment type="caution">
    <text evidence="11">The sequence shown here is derived from an EMBL/GenBank/DDBJ whole genome shotgun (WGS) entry which is preliminary data.</text>
</comment>
<dbReference type="PANTHER" id="PTHR33693:SF9">
    <property type="entry name" value="TYPE-4 URACIL-DNA GLYCOSYLASE"/>
    <property type="match status" value="1"/>
</dbReference>
<dbReference type="InterPro" id="IPR051536">
    <property type="entry name" value="UDG_Type-4/5"/>
</dbReference>
<dbReference type="CDD" id="cd10030">
    <property type="entry name" value="UDG-F4_TTUDGA_SPO1dp_like"/>
    <property type="match status" value="1"/>
</dbReference>
<comment type="similarity">
    <text evidence="1">Belongs to the uracil-DNA glycosylase (UDG) superfamily. Type 4 (UDGa) family.</text>
</comment>
<keyword evidence="8" id="KW-0411">Iron-sulfur</keyword>
<dbReference type="GO" id="GO:0051539">
    <property type="term" value="F:4 iron, 4 sulfur cluster binding"/>
    <property type="evidence" value="ECO:0007669"/>
    <property type="project" value="UniProtKB-KW"/>
</dbReference>
<dbReference type="Pfam" id="PF13566">
    <property type="entry name" value="DUF4130"/>
    <property type="match status" value="1"/>
</dbReference>
<keyword evidence="6" id="KW-0378">Hydrolase</keyword>
<evidence type="ECO:0000256" key="9">
    <source>
        <dbReference type="ARBA" id="ARBA00023204"/>
    </source>
</evidence>
<keyword evidence="5" id="KW-0227">DNA damage</keyword>
<dbReference type="InterPro" id="IPR023875">
    <property type="entry name" value="DNA_repair_put"/>
</dbReference>
<gene>
    <name evidence="11" type="ORF">EIP75_09820</name>
</gene>
<accession>A0A3R8S3M1</accession>
<keyword evidence="12" id="KW-1185">Reference proteome</keyword>
<dbReference type="NCBIfam" id="TIGR03915">
    <property type="entry name" value="SAM_7_link_chp"/>
    <property type="match status" value="1"/>
</dbReference>
<organism evidence="11 12">
    <name type="scientific">Aquabacterium soli</name>
    <dbReference type="NCBI Taxonomy" id="2493092"/>
    <lineage>
        <taxon>Bacteria</taxon>
        <taxon>Pseudomonadati</taxon>
        <taxon>Pseudomonadota</taxon>
        <taxon>Betaproteobacteria</taxon>
        <taxon>Burkholderiales</taxon>
        <taxon>Aquabacterium</taxon>
    </lineage>
</organism>
<sequence>MVRIQLDRPDDVAGALRALGQLVHASVAPQDVLWQVSDPATQDDLFAASEPGLHWPGGHAPAAPWPDGFEALTEAALLHDDTNRFMLLHRLAAKLRNDRRAWQDTLDTDRIQLERLARQVRREIHKMHAFVRFKPVADDHGEQHVAWFEPAHHIVRAAAPFFARRFAAMRWAILTPRTCVAWDGQALQFAPGATRAAAPALALDDGDALWLTYYRSIFNPARVKVAAMQREMPVRYWKNLPEASAITGLLAEAPRRAALMVAEAEQRMAPSPQAVLASRPVRNAPPPVNARTTLDTCQALATRCSQCAHAAHATQTVWGEGPIGAPLMLVGEQPGDREDLEGRPFVGPAGQLLRAALDELHWPAEQLYLTNAVKHFKYEWRGKRRLHKTPGQREAMACQQWLEAEVRAVQPKAIVALGATAARSLLGPDLAVSDHEGLWLHRADGLPVLVVRHPAAILRTDPAMQAALRQRWVEHLRLASKVLQPSLATQEA</sequence>
<evidence type="ECO:0000256" key="1">
    <source>
        <dbReference type="ARBA" id="ARBA00006521"/>
    </source>
</evidence>
<dbReference type="InterPro" id="IPR005273">
    <property type="entry name" value="Ura-DNA_glyco_family4"/>
</dbReference>
<feature type="domain" description="Uracil-DNA glycosylase-like" evidence="10">
    <location>
        <begin position="318"/>
        <end position="477"/>
    </location>
</feature>
<evidence type="ECO:0000259" key="10">
    <source>
        <dbReference type="SMART" id="SM00986"/>
    </source>
</evidence>
<protein>
    <recommendedName>
        <fullName evidence="2">Type-4 uracil-DNA glycosylase</fullName>
    </recommendedName>
</protein>
<dbReference type="SUPFAM" id="SSF52141">
    <property type="entry name" value="Uracil-DNA glycosylase-like"/>
    <property type="match status" value="1"/>
</dbReference>
<reference evidence="11 12" key="1">
    <citation type="submission" date="2018-12" db="EMBL/GenBank/DDBJ databases">
        <title>The whole draft genome of Aquabacterium sp. SJQ9.</title>
        <authorList>
            <person name="Sun L."/>
            <person name="Gao X."/>
            <person name="Chen W."/>
            <person name="Huang K."/>
        </authorList>
    </citation>
    <scope>NUCLEOTIDE SEQUENCE [LARGE SCALE GENOMIC DNA]</scope>
    <source>
        <strain evidence="11 12">SJQ9</strain>
    </source>
</reference>
<dbReference type="Proteomes" id="UP000269265">
    <property type="component" value="Unassembled WGS sequence"/>
</dbReference>
<keyword evidence="7" id="KW-0408">Iron</keyword>
<dbReference type="GO" id="GO:0046872">
    <property type="term" value="F:metal ion binding"/>
    <property type="evidence" value="ECO:0007669"/>
    <property type="project" value="UniProtKB-KW"/>
</dbReference>